<keyword evidence="1" id="KW-0812">Transmembrane</keyword>
<dbReference type="AlphaFoldDB" id="T1JYT2"/>
<reference evidence="2" key="2">
    <citation type="submission" date="2015-06" db="UniProtKB">
        <authorList>
            <consortium name="EnsemblMetazoa"/>
        </authorList>
    </citation>
    <scope>IDENTIFICATION</scope>
</reference>
<name>T1JYT2_TETUR</name>
<proteinExistence type="predicted"/>
<evidence type="ECO:0000313" key="3">
    <source>
        <dbReference type="Proteomes" id="UP000015104"/>
    </source>
</evidence>
<feature type="transmembrane region" description="Helical" evidence="1">
    <location>
        <begin position="21"/>
        <end position="40"/>
    </location>
</feature>
<keyword evidence="1" id="KW-1133">Transmembrane helix</keyword>
<protein>
    <submittedName>
        <fullName evidence="2">Uncharacterized protein</fullName>
    </submittedName>
</protein>
<reference evidence="3" key="1">
    <citation type="submission" date="2011-08" db="EMBL/GenBank/DDBJ databases">
        <authorList>
            <person name="Rombauts S."/>
        </authorList>
    </citation>
    <scope>NUCLEOTIDE SEQUENCE</scope>
    <source>
        <strain evidence="3">London</strain>
    </source>
</reference>
<dbReference type="HOGENOM" id="CLU_2018137_0_0_1"/>
<dbReference type="EnsemblMetazoa" id="tetur03g01470.1">
    <property type="protein sequence ID" value="tetur03g01470.1"/>
    <property type="gene ID" value="tetur03g01470"/>
</dbReference>
<evidence type="ECO:0000256" key="1">
    <source>
        <dbReference type="SAM" id="Phobius"/>
    </source>
</evidence>
<dbReference type="Proteomes" id="UP000015104">
    <property type="component" value="Unassembled WGS sequence"/>
</dbReference>
<keyword evidence="3" id="KW-1185">Reference proteome</keyword>
<dbReference type="EMBL" id="CAEY01001109">
    <property type="status" value="NOT_ANNOTATED_CDS"/>
    <property type="molecule type" value="Genomic_DNA"/>
</dbReference>
<keyword evidence="1" id="KW-0472">Membrane</keyword>
<accession>T1JYT2</accession>
<evidence type="ECO:0000313" key="2">
    <source>
        <dbReference type="EnsemblMetazoa" id="tetur03g01470.1"/>
    </source>
</evidence>
<sequence length="123" mass="14480">MAEGERKKGNDKKMTFGFHPFFNILLILKLNLICSVDFHLCTVNAEFIKCASTELIIESQDFEKEILIKGRRVKRGTGRKHFNILIDHSWCCCPVTFLLLHLRSNFHQARLNRNMRIIFEWKG</sequence>
<organism evidence="2 3">
    <name type="scientific">Tetranychus urticae</name>
    <name type="common">Two-spotted spider mite</name>
    <dbReference type="NCBI Taxonomy" id="32264"/>
    <lineage>
        <taxon>Eukaryota</taxon>
        <taxon>Metazoa</taxon>
        <taxon>Ecdysozoa</taxon>
        <taxon>Arthropoda</taxon>
        <taxon>Chelicerata</taxon>
        <taxon>Arachnida</taxon>
        <taxon>Acari</taxon>
        <taxon>Acariformes</taxon>
        <taxon>Trombidiformes</taxon>
        <taxon>Prostigmata</taxon>
        <taxon>Eleutherengona</taxon>
        <taxon>Raphignathae</taxon>
        <taxon>Tetranychoidea</taxon>
        <taxon>Tetranychidae</taxon>
        <taxon>Tetranychus</taxon>
    </lineage>
</organism>